<dbReference type="SUPFAM" id="SSF46689">
    <property type="entry name" value="Homeodomain-like"/>
    <property type="match status" value="1"/>
</dbReference>
<dbReference type="InterPro" id="IPR002197">
    <property type="entry name" value="HTH_Fis"/>
</dbReference>
<sequence length="201" mass="21342">MSAALPSSVSSAPRLLLLDDDPDVGLAAQLLLQRRVGPVTCLRRPAELPAALDRLQPALLLLDLNFGPGRTDGSQGLRLLDELRQRPAPPPVVVMTAYADIERAVQAVRRGAWDFVTKPWDNARLVATCLEALQRPAGAAMAEPTPAPNLVPSAAVQPLATQERAALMAAMAEAQGNLSAAARALGLSRAALYRRLEKHGL</sequence>
<evidence type="ECO:0000259" key="7">
    <source>
        <dbReference type="PROSITE" id="PS50110"/>
    </source>
</evidence>
<keyword evidence="5" id="KW-0804">Transcription</keyword>
<keyword evidence="3" id="KW-0805">Transcription regulation</keyword>
<dbReference type="Proteomes" id="UP000285575">
    <property type="component" value="Unassembled WGS sequence"/>
</dbReference>
<dbReference type="InterPro" id="IPR039420">
    <property type="entry name" value="WalR-like"/>
</dbReference>
<keyword evidence="9" id="KW-1185">Reference proteome</keyword>
<dbReference type="SUPFAM" id="SSF52172">
    <property type="entry name" value="CheY-like"/>
    <property type="match status" value="1"/>
</dbReference>
<gene>
    <name evidence="8" type="ORF">EOE66_17910</name>
</gene>
<dbReference type="PANTHER" id="PTHR48111">
    <property type="entry name" value="REGULATOR OF RPOS"/>
    <property type="match status" value="1"/>
</dbReference>
<evidence type="ECO:0000256" key="3">
    <source>
        <dbReference type="ARBA" id="ARBA00023015"/>
    </source>
</evidence>
<dbReference type="InterPro" id="IPR011006">
    <property type="entry name" value="CheY-like_superfamily"/>
</dbReference>
<dbReference type="SMART" id="SM00448">
    <property type="entry name" value="REC"/>
    <property type="match status" value="1"/>
</dbReference>
<comment type="caution">
    <text evidence="8">The sequence shown here is derived from an EMBL/GenBank/DDBJ whole genome shotgun (WGS) entry which is preliminary data.</text>
</comment>
<dbReference type="GO" id="GO:0000156">
    <property type="term" value="F:phosphorelay response regulator activity"/>
    <property type="evidence" value="ECO:0007669"/>
    <property type="project" value="TreeGrafter"/>
</dbReference>
<dbReference type="PRINTS" id="PR01590">
    <property type="entry name" value="HTHFIS"/>
</dbReference>
<feature type="domain" description="Response regulatory" evidence="7">
    <location>
        <begin position="14"/>
        <end position="133"/>
    </location>
</feature>
<evidence type="ECO:0000256" key="4">
    <source>
        <dbReference type="ARBA" id="ARBA00023125"/>
    </source>
</evidence>
<dbReference type="InterPro" id="IPR001789">
    <property type="entry name" value="Sig_transdc_resp-reg_receiver"/>
</dbReference>
<protein>
    <submittedName>
        <fullName evidence="8">Response regulator</fullName>
    </submittedName>
</protein>
<keyword evidence="1 6" id="KW-0597">Phosphoprotein</keyword>
<evidence type="ECO:0000313" key="8">
    <source>
        <dbReference type="EMBL" id="RVU44539.1"/>
    </source>
</evidence>
<evidence type="ECO:0000256" key="6">
    <source>
        <dbReference type="PROSITE-ProRule" id="PRU00169"/>
    </source>
</evidence>
<dbReference type="GO" id="GO:0032993">
    <property type="term" value="C:protein-DNA complex"/>
    <property type="evidence" value="ECO:0007669"/>
    <property type="project" value="TreeGrafter"/>
</dbReference>
<dbReference type="InterPro" id="IPR009057">
    <property type="entry name" value="Homeodomain-like_sf"/>
</dbReference>
<dbReference type="GO" id="GO:0000976">
    <property type="term" value="F:transcription cis-regulatory region binding"/>
    <property type="evidence" value="ECO:0007669"/>
    <property type="project" value="TreeGrafter"/>
</dbReference>
<dbReference type="Pfam" id="PF02954">
    <property type="entry name" value="HTH_8"/>
    <property type="match status" value="1"/>
</dbReference>
<feature type="modified residue" description="4-aspartylphosphate" evidence="6">
    <location>
        <position position="63"/>
    </location>
</feature>
<dbReference type="GO" id="GO:0005829">
    <property type="term" value="C:cytosol"/>
    <property type="evidence" value="ECO:0007669"/>
    <property type="project" value="TreeGrafter"/>
</dbReference>
<dbReference type="GO" id="GO:0006355">
    <property type="term" value="P:regulation of DNA-templated transcription"/>
    <property type="evidence" value="ECO:0007669"/>
    <property type="project" value="TreeGrafter"/>
</dbReference>
<dbReference type="Gene3D" id="1.10.10.60">
    <property type="entry name" value="Homeodomain-like"/>
    <property type="match status" value="1"/>
</dbReference>
<organism evidence="8 9">
    <name type="scientific">Rubrivivax rivuli</name>
    <dbReference type="NCBI Taxonomy" id="1862385"/>
    <lineage>
        <taxon>Bacteria</taxon>
        <taxon>Pseudomonadati</taxon>
        <taxon>Pseudomonadota</taxon>
        <taxon>Betaproteobacteria</taxon>
        <taxon>Burkholderiales</taxon>
        <taxon>Sphaerotilaceae</taxon>
        <taxon>Rubrivivax</taxon>
    </lineage>
</organism>
<evidence type="ECO:0000313" key="9">
    <source>
        <dbReference type="Proteomes" id="UP000285575"/>
    </source>
</evidence>
<dbReference type="EMBL" id="SACR01000005">
    <property type="protein sequence ID" value="RVU44539.1"/>
    <property type="molecule type" value="Genomic_DNA"/>
</dbReference>
<dbReference type="OrthoDB" id="9154941at2"/>
<accession>A0A437RCP4</accession>
<dbReference type="AlphaFoldDB" id="A0A437RCP4"/>
<dbReference type="Pfam" id="PF00072">
    <property type="entry name" value="Response_reg"/>
    <property type="match status" value="1"/>
</dbReference>
<evidence type="ECO:0000256" key="1">
    <source>
        <dbReference type="ARBA" id="ARBA00022553"/>
    </source>
</evidence>
<proteinExistence type="predicted"/>
<evidence type="ECO:0000256" key="2">
    <source>
        <dbReference type="ARBA" id="ARBA00023012"/>
    </source>
</evidence>
<keyword evidence="2" id="KW-0902">Two-component regulatory system</keyword>
<reference evidence="8 9" key="1">
    <citation type="submission" date="2019-01" db="EMBL/GenBank/DDBJ databases">
        <authorList>
            <person name="Chen W.-M."/>
        </authorList>
    </citation>
    <scope>NUCLEOTIDE SEQUENCE [LARGE SCALE GENOMIC DNA]</scope>
    <source>
        <strain evidence="8 9">KYPY4</strain>
    </source>
</reference>
<evidence type="ECO:0000256" key="5">
    <source>
        <dbReference type="ARBA" id="ARBA00023163"/>
    </source>
</evidence>
<keyword evidence="4" id="KW-0238">DNA-binding</keyword>
<name>A0A437RCP4_9BURK</name>
<dbReference type="Gene3D" id="3.40.50.2300">
    <property type="match status" value="1"/>
</dbReference>
<dbReference type="PROSITE" id="PS50110">
    <property type="entry name" value="RESPONSE_REGULATORY"/>
    <property type="match status" value="1"/>
</dbReference>
<dbReference type="PANTHER" id="PTHR48111:SF1">
    <property type="entry name" value="TWO-COMPONENT RESPONSE REGULATOR ORR33"/>
    <property type="match status" value="1"/>
</dbReference>